<evidence type="ECO:0000313" key="2">
    <source>
        <dbReference type="EMBL" id="CAA9299851.1"/>
    </source>
</evidence>
<feature type="domain" description="DUF4015" evidence="1">
    <location>
        <begin position="315"/>
        <end position="646"/>
    </location>
</feature>
<protein>
    <submittedName>
        <fullName evidence="2">Glycoside hydrolase</fullName>
    </submittedName>
</protein>
<dbReference type="Pfam" id="PF13200">
    <property type="entry name" value="DUF4015"/>
    <property type="match status" value="1"/>
</dbReference>
<evidence type="ECO:0000259" key="1">
    <source>
        <dbReference type="Pfam" id="PF13200"/>
    </source>
</evidence>
<dbReference type="AlphaFoldDB" id="A0A6J4KAJ3"/>
<proteinExistence type="predicted"/>
<dbReference type="InterPro" id="IPR017853">
    <property type="entry name" value="GH"/>
</dbReference>
<dbReference type="SUPFAM" id="SSF49464">
    <property type="entry name" value="Carboxypeptidase regulatory domain-like"/>
    <property type="match status" value="3"/>
</dbReference>
<dbReference type="Pfam" id="PF13620">
    <property type="entry name" value="CarboxypepD_reg"/>
    <property type="match status" value="2"/>
</dbReference>
<dbReference type="InterPro" id="IPR025275">
    <property type="entry name" value="DUF4015"/>
</dbReference>
<feature type="non-terminal residue" evidence="2">
    <location>
        <position position="1"/>
    </location>
</feature>
<gene>
    <name evidence="2" type="ORF">AVDCRST_MAG93-4514</name>
</gene>
<sequence>TLDVTLRPNTLSGTITDSYSKQPLANVQVQASDTISATTDAEGRYTLAGVPENVSLTMTAPDYDEATGSAQRTTTFDGTLRPNFVEGVVTDKQTGEPVAGATVKAGSASATTDAEGRYRLTGVEEGSTVEISTKGYDAATGTPDATTLDLALRSNMLTGTITDEYTSQPLEGVLIKTGSVESKTDSAGRFSLEGVAENAVVAVSVEGYADVEQKITELKPLELALRPDVLQGKLVDATTAQPIKNAAVLVALESNGTDVAFTRIKNSTDGAFTLDGAPEQGFLKVLAPGYKKFEVELKVGEIPETIELEPFAAKALYITAAVASAGTDYVAQYFDAIDNTELNTIIVDLKSDLRDDLGLVYYDSQTPMVKELKTSADYVDMPAFVAEAKKRGIYTIARIQLFSHDNALADARPDWAIKDGDTGEVYADRPGPGIRYAWLDPWNQNVWDYNIALAVEAAQMGFDEINYDYIRYPDSSDLATYGQEYIFSQPTDPKNNPEAMYNNIAQFMEKAHRATNGAGAFMSVDVFGRVSLKASMPISQDISRMAEHSDFVAPMIYPSLWWVGYLDFANPTAHPYEVILGTLKSADLLFEGKYALQRPWLQDHTDPWQGSRVIEYGAKEVRAQIDATEDFGKASGWMLYDSANTYTDGALKPE</sequence>
<dbReference type="Gene3D" id="3.20.20.80">
    <property type="entry name" value="Glycosidases"/>
    <property type="match status" value="1"/>
</dbReference>
<keyword evidence="2" id="KW-0378">Hydrolase</keyword>
<dbReference type="EMBL" id="CADCTR010001522">
    <property type="protein sequence ID" value="CAA9299851.1"/>
    <property type="molecule type" value="Genomic_DNA"/>
</dbReference>
<dbReference type="InterPro" id="IPR008969">
    <property type="entry name" value="CarboxyPept-like_regulatory"/>
</dbReference>
<dbReference type="GO" id="GO:0016787">
    <property type="term" value="F:hydrolase activity"/>
    <property type="evidence" value="ECO:0007669"/>
    <property type="project" value="UniProtKB-KW"/>
</dbReference>
<dbReference type="Gene3D" id="2.60.40.1120">
    <property type="entry name" value="Carboxypeptidase-like, regulatory domain"/>
    <property type="match status" value="3"/>
</dbReference>
<reference evidence="2" key="1">
    <citation type="submission" date="2020-02" db="EMBL/GenBank/DDBJ databases">
        <authorList>
            <person name="Meier V. D."/>
        </authorList>
    </citation>
    <scope>NUCLEOTIDE SEQUENCE</scope>
    <source>
        <strain evidence="2">AVDCRST_MAG93</strain>
    </source>
</reference>
<accession>A0A6J4KAJ3</accession>
<dbReference type="SUPFAM" id="SSF51445">
    <property type="entry name" value="(Trans)glycosidases"/>
    <property type="match status" value="1"/>
</dbReference>
<organism evidence="2">
    <name type="scientific">uncultured Chloroflexia bacterium</name>
    <dbReference type="NCBI Taxonomy" id="1672391"/>
    <lineage>
        <taxon>Bacteria</taxon>
        <taxon>Bacillati</taxon>
        <taxon>Chloroflexota</taxon>
        <taxon>Chloroflexia</taxon>
        <taxon>environmental samples</taxon>
    </lineage>
</organism>
<name>A0A6J4KAJ3_9CHLR</name>